<evidence type="ECO:0000256" key="3">
    <source>
        <dbReference type="ARBA" id="ARBA00022525"/>
    </source>
</evidence>
<dbReference type="Gene3D" id="3.80.10.10">
    <property type="entry name" value="Ribonuclease Inhibitor"/>
    <property type="match status" value="2"/>
</dbReference>
<keyword evidence="8" id="KW-0654">Proteoglycan</keyword>
<dbReference type="InterPro" id="IPR000372">
    <property type="entry name" value="LRRNT"/>
</dbReference>
<dbReference type="Pfam" id="PF01462">
    <property type="entry name" value="LRRNT"/>
    <property type="match status" value="1"/>
</dbReference>
<dbReference type="PROSITE" id="PS51450">
    <property type="entry name" value="LRR"/>
    <property type="match status" value="1"/>
</dbReference>
<evidence type="ECO:0000256" key="4">
    <source>
        <dbReference type="ARBA" id="ARBA00022530"/>
    </source>
</evidence>
<dbReference type="GO" id="GO:0005615">
    <property type="term" value="C:extracellular space"/>
    <property type="evidence" value="ECO:0007669"/>
    <property type="project" value="TreeGrafter"/>
</dbReference>
<evidence type="ECO:0000256" key="9">
    <source>
        <dbReference type="ARBA" id="ARBA00023157"/>
    </source>
</evidence>
<protein>
    <recommendedName>
        <fullName evidence="11">Keratocan</fullName>
    </recommendedName>
</protein>
<evidence type="ECO:0000313" key="15">
    <source>
        <dbReference type="Proteomes" id="UP001295444"/>
    </source>
</evidence>
<dbReference type="PANTHER" id="PTHR45712">
    <property type="entry name" value="AGAP008170-PA"/>
    <property type="match status" value="1"/>
</dbReference>
<dbReference type="FunFam" id="3.80.10.10:FF:000133">
    <property type="entry name" value="prolargin"/>
    <property type="match status" value="1"/>
</dbReference>
<evidence type="ECO:0000256" key="5">
    <source>
        <dbReference type="ARBA" id="ARBA00022614"/>
    </source>
</evidence>
<proteinExistence type="inferred from homology"/>
<keyword evidence="3" id="KW-0964">Secreted</keyword>
<dbReference type="InterPro" id="IPR050333">
    <property type="entry name" value="SLRP"/>
</dbReference>
<keyword evidence="4" id="KW-0272">Extracellular matrix</keyword>
<dbReference type="SUPFAM" id="SSF52058">
    <property type="entry name" value="L domain-like"/>
    <property type="match status" value="1"/>
</dbReference>
<evidence type="ECO:0000256" key="10">
    <source>
        <dbReference type="ARBA" id="ARBA00023180"/>
    </source>
</evidence>
<keyword evidence="7" id="KW-0677">Repeat</keyword>
<evidence type="ECO:0000256" key="7">
    <source>
        <dbReference type="ARBA" id="ARBA00022737"/>
    </source>
</evidence>
<dbReference type="AlphaFoldDB" id="A0AAD1RTU6"/>
<evidence type="ECO:0000256" key="1">
    <source>
        <dbReference type="ARBA" id="ARBA00004498"/>
    </source>
</evidence>
<evidence type="ECO:0000313" key="14">
    <source>
        <dbReference type="EMBL" id="CAH2277705.1"/>
    </source>
</evidence>
<dbReference type="Pfam" id="PF13855">
    <property type="entry name" value="LRR_8"/>
    <property type="match status" value="2"/>
</dbReference>
<dbReference type="Proteomes" id="UP001295444">
    <property type="component" value="Chromosome 03"/>
</dbReference>
<feature type="signal peptide" evidence="12">
    <location>
        <begin position="1"/>
        <end position="30"/>
    </location>
</feature>
<dbReference type="FunFam" id="3.80.10.10:FF:000092">
    <property type="entry name" value="keratocan isoform X1"/>
    <property type="match status" value="1"/>
</dbReference>
<keyword evidence="15" id="KW-1185">Reference proteome</keyword>
<dbReference type="SMART" id="SM00369">
    <property type="entry name" value="LRR_TYP"/>
    <property type="match status" value="8"/>
</dbReference>
<dbReference type="InterPro" id="IPR001611">
    <property type="entry name" value="Leu-rich_rpt"/>
</dbReference>
<evidence type="ECO:0000256" key="6">
    <source>
        <dbReference type="ARBA" id="ARBA00022729"/>
    </source>
</evidence>
<gene>
    <name evidence="14" type="ORF">PECUL_23A044716</name>
</gene>
<keyword evidence="5" id="KW-0433">Leucine-rich repeat</keyword>
<comment type="similarity">
    <text evidence="2">Belongs to the small leucine-rich proteoglycan (SLRP) family. SLRP class II subfamily.</text>
</comment>
<feature type="domain" description="LRRNT" evidence="13">
    <location>
        <begin position="168"/>
        <end position="202"/>
    </location>
</feature>
<sequence length="478" mass="55046">MHFPHSLACSAGGWRFALVLVPSAVSLSWAVEVLSRDTADDRWKHPRAGQLVQEARKPINERSQMFRCMAPALKYDYSDHPLCQIYPREEQPTARYCVRWKKRLDRIDIRKPLKGCNAIRGCNCKVVYSFIISQKFLMFILTVFISTPSDAQFYDYVDPELYISIYNDCPKECSCPIQFPRALYCDNKGLTEVPVIPSRVWYLYLHNNQINSLKEKSFANATEIKWINLNKNNISSKNIDKNLLKNFKNLLYLFLEDNDLDEVPAPLPDHVEQLRLARNKISKIPEGVFSNLENLTLLDLQDNKLTDGSFQADAFAGLKNLVQLNVAKNTLKKMPTGLPSNTIQLYLDNNNIEEIPKNYFNEIPNIAFIRLNYNKLADAGVPINVFNITSLLDLQLSHNELTNIPMVNGHLERLHLDHNKIKNISGNIICPKEVIEEYDPYFPRGPRLRYLRLEGNEIKPPIPLDLIICFRLLQAVII</sequence>
<keyword evidence="10" id="KW-0325">Glycoprotein</keyword>
<dbReference type="InterPro" id="IPR003591">
    <property type="entry name" value="Leu-rich_rpt_typical-subtyp"/>
</dbReference>
<organism evidence="14 15">
    <name type="scientific">Pelobates cultripes</name>
    <name type="common">Western spadefoot toad</name>
    <dbReference type="NCBI Taxonomy" id="61616"/>
    <lineage>
        <taxon>Eukaryota</taxon>
        <taxon>Metazoa</taxon>
        <taxon>Chordata</taxon>
        <taxon>Craniata</taxon>
        <taxon>Vertebrata</taxon>
        <taxon>Euteleostomi</taxon>
        <taxon>Amphibia</taxon>
        <taxon>Batrachia</taxon>
        <taxon>Anura</taxon>
        <taxon>Pelobatoidea</taxon>
        <taxon>Pelobatidae</taxon>
        <taxon>Pelobates</taxon>
    </lineage>
</organism>
<accession>A0AAD1RTU6</accession>
<name>A0AAD1RTU6_PELCU</name>
<keyword evidence="9" id="KW-1015">Disulfide bond</keyword>
<evidence type="ECO:0000259" key="13">
    <source>
        <dbReference type="SMART" id="SM00013"/>
    </source>
</evidence>
<comment type="subcellular location">
    <subcellularLocation>
        <location evidence="1">Secreted</location>
        <location evidence="1">Extracellular space</location>
        <location evidence="1">Extracellular matrix</location>
    </subcellularLocation>
</comment>
<dbReference type="InterPro" id="IPR032675">
    <property type="entry name" value="LRR_dom_sf"/>
</dbReference>
<keyword evidence="6 12" id="KW-0732">Signal</keyword>
<evidence type="ECO:0000256" key="11">
    <source>
        <dbReference type="ARBA" id="ARBA00041182"/>
    </source>
</evidence>
<dbReference type="EMBL" id="OW240914">
    <property type="protein sequence ID" value="CAH2277705.1"/>
    <property type="molecule type" value="Genomic_DNA"/>
</dbReference>
<evidence type="ECO:0000256" key="8">
    <source>
        <dbReference type="ARBA" id="ARBA00022974"/>
    </source>
</evidence>
<feature type="chain" id="PRO_5041959169" description="Keratocan" evidence="12">
    <location>
        <begin position="31"/>
        <end position="478"/>
    </location>
</feature>
<dbReference type="PANTHER" id="PTHR45712:SF13">
    <property type="entry name" value="KERATOCAN"/>
    <property type="match status" value="1"/>
</dbReference>
<evidence type="ECO:0000256" key="12">
    <source>
        <dbReference type="SAM" id="SignalP"/>
    </source>
</evidence>
<reference evidence="14" key="1">
    <citation type="submission" date="2022-03" db="EMBL/GenBank/DDBJ databases">
        <authorList>
            <person name="Alioto T."/>
            <person name="Alioto T."/>
            <person name="Gomez Garrido J."/>
        </authorList>
    </citation>
    <scope>NUCLEOTIDE SEQUENCE</scope>
</reference>
<dbReference type="SMART" id="SM00013">
    <property type="entry name" value="LRRNT"/>
    <property type="match status" value="1"/>
</dbReference>
<evidence type="ECO:0000256" key="2">
    <source>
        <dbReference type="ARBA" id="ARBA00005818"/>
    </source>
</evidence>